<feature type="compositionally biased region" description="Polar residues" evidence="2">
    <location>
        <begin position="173"/>
        <end position="184"/>
    </location>
</feature>
<gene>
    <name evidence="4" type="ORF">DVH24_030148</name>
</gene>
<evidence type="ECO:0000313" key="5">
    <source>
        <dbReference type="Proteomes" id="UP000290289"/>
    </source>
</evidence>
<accession>A0A498I0N0</accession>
<name>A0A498I0N0_MALDO</name>
<evidence type="ECO:0000313" key="4">
    <source>
        <dbReference type="EMBL" id="RXH75427.1"/>
    </source>
</evidence>
<dbReference type="PANTHER" id="PTHR31304:SF1">
    <property type="entry name" value="LOB DOMAIN-CONTAINING PROTEIN 39"/>
    <property type="match status" value="1"/>
</dbReference>
<comment type="similarity">
    <text evidence="1">Belongs to the LOB domain-containing protein family.</text>
</comment>
<evidence type="ECO:0000259" key="3">
    <source>
        <dbReference type="PROSITE" id="PS50891"/>
    </source>
</evidence>
<dbReference type="AlphaFoldDB" id="A0A498I0N0"/>
<feature type="domain" description="LOB" evidence="3">
    <location>
        <begin position="1"/>
        <end position="107"/>
    </location>
</feature>
<dbReference type="Proteomes" id="UP000290289">
    <property type="component" value="Chromosome 15"/>
</dbReference>
<dbReference type="PANTHER" id="PTHR31304">
    <property type="entry name" value="LOB DOMAIN-CONTAINING PROTEIN 38"/>
    <property type="match status" value="1"/>
</dbReference>
<reference evidence="4 5" key="1">
    <citation type="submission" date="2018-10" db="EMBL/GenBank/DDBJ databases">
        <title>A high-quality apple genome assembly.</title>
        <authorList>
            <person name="Hu J."/>
        </authorList>
    </citation>
    <scope>NUCLEOTIDE SEQUENCE [LARGE SCALE GENOMIC DNA]</scope>
    <source>
        <strain evidence="5">cv. HFTH1</strain>
        <tissue evidence="4">Young leaf</tissue>
    </source>
</reference>
<organism evidence="4 5">
    <name type="scientific">Malus domestica</name>
    <name type="common">Apple</name>
    <name type="synonym">Pyrus malus</name>
    <dbReference type="NCBI Taxonomy" id="3750"/>
    <lineage>
        <taxon>Eukaryota</taxon>
        <taxon>Viridiplantae</taxon>
        <taxon>Streptophyta</taxon>
        <taxon>Embryophyta</taxon>
        <taxon>Tracheophyta</taxon>
        <taxon>Spermatophyta</taxon>
        <taxon>Magnoliopsida</taxon>
        <taxon>eudicotyledons</taxon>
        <taxon>Gunneridae</taxon>
        <taxon>Pentapetalae</taxon>
        <taxon>rosids</taxon>
        <taxon>fabids</taxon>
        <taxon>Rosales</taxon>
        <taxon>Rosaceae</taxon>
        <taxon>Amygdaloideae</taxon>
        <taxon>Maleae</taxon>
        <taxon>Malus</taxon>
    </lineage>
</organism>
<dbReference type="Pfam" id="PF03195">
    <property type="entry name" value="LOB"/>
    <property type="match status" value="1"/>
</dbReference>
<dbReference type="EMBL" id="RDQH01000341">
    <property type="protein sequence ID" value="RXH75427.1"/>
    <property type="molecule type" value="Genomic_DNA"/>
</dbReference>
<feature type="region of interest" description="Disordered" evidence="2">
    <location>
        <begin position="137"/>
        <end position="227"/>
    </location>
</feature>
<evidence type="ECO:0000256" key="2">
    <source>
        <dbReference type="SAM" id="MobiDB-lite"/>
    </source>
</evidence>
<protein>
    <recommendedName>
        <fullName evidence="3">LOB domain-containing protein</fullName>
    </recommendedName>
</protein>
<evidence type="ECO:0000256" key="1">
    <source>
        <dbReference type="ARBA" id="ARBA00005474"/>
    </source>
</evidence>
<sequence length="250" mass="27101">MSCNGCRVLRKGCSDSCMLRPSLQWIETPEAQGHATVFVAKFFGRAGLMSFISAVPDSQRPVLFQSLLFEACGRTINPVNGAVGLLWTGNWHVCQAAVETVLRGGTLRPIPELLGGASTPDEASEADVGGVTISTDMWRLRDPSHNSGSSSRFTSSRSARASSPKRKRSAASDESSTKLLQPQQHADLDLRLTPTPSFKPKPKPETRRPGTPSMNSDESGVSTCFESGFEDQHPYSYAVGTERKLLNLFP</sequence>
<dbReference type="InterPro" id="IPR004883">
    <property type="entry name" value="LOB"/>
</dbReference>
<feature type="compositionally biased region" description="Polar residues" evidence="2">
    <location>
        <begin position="212"/>
        <end position="225"/>
    </location>
</feature>
<dbReference type="GO" id="GO:0010468">
    <property type="term" value="P:regulation of gene expression"/>
    <property type="evidence" value="ECO:0007669"/>
    <property type="project" value="TreeGrafter"/>
</dbReference>
<feature type="compositionally biased region" description="Low complexity" evidence="2">
    <location>
        <begin position="147"/>
        <end position="162"/>
    </location>
</feature>
<proteinExistence type="inferred from homology"/>
<keyword evidence="5" id="KW-1185">Reference proteome</keyword>
<dbReference type="PROSITE" id="PS50891">
    <property type="entry name" value="LOB"/>
    <property type="match status" value="1"/>
</dbReference>
<comment type="caution">
    <text evidence="4">The sequence shown here is derived from an EMBL/GenBank/DDBJ whole genome shotgun (WGS) entry which is preliminary data.</text>
</comment>